<keyword evidence="8 14" id="KW-0560">Oxidoreductase</keyword>
<reference evidence="14 15" key="1">
    <citation type="submission" date="2017-05" db="EMBL/GenBank/DDBJ databases">
        <authorList>
            <person name="Song R."/>
            <person name="Chenine A.L."/>
            <person name="Ruprecht R.M."/>
        </authorList>
    </citation>
    <scope>NUCLEOTIDE SEQUENCE [LARGE SCALE GENOMIC DNA]</scope>
    <source>
        <strain evidence="14 15">CECT 8898</strain>
    </source>
</reference>
<dbReference type="GO" id="GO:0006629">
    <property type="term" value="P:lipid metabolic process"/>
    <property type="evidence" value="ECO:0007669"/>
    <property type="project" value="InterPro"/>
</dbReference>
<evidence type="ECO:0000256" key="11">
    <source>
        <dbReference type="ARBA" id="ARBA00023136"/>
    </source>
</evidence>
<evidence type="ECO:0000256" key="1">
    <source>
        <dbReference type="ARBA" id="ARBA00004429"/>
    </source>
</evidence>
<dbReference type="AlphaFoldDB" id="A0A238KF09"/>
<dbReference type="Pfam" id="PF00487">
    <property type="entry name" value="FA_desaturase"/>
    <property type="match status" value="1"/>
</dbReference>
<evidence type="ECO:0000256" key="2">
    <source>
        <dbReference type="ARBA" id="ARBA00010823"/>
    </source>
</evidence>
<keyword evidence="15" id="KW-1185">Reference proteome</keyword>
<keyword evidence="3" id="KW-1003">Cell membrane</keyword>
<gene>
    <name evidence="14" type="primary">alkB2_1</name>
    <name evidence="14" type="ORF">MAA8898_02223</name>
</gene>
<dbReference type="InterPro" id="IPR033885">
    <property type="entry name" value="AlkB/XylM"/>
</dbReference>
<keyword evidence="10 14" id="KW-0503">Monooxygenase</keyword>
<comment type="subcellular location">
    <subcellularLocation>
        <location evidence="1">Cell inner membrane</location>
        <topology evidence="1">Multi-pass membrane protein</topology>
    </subcellularLocation>
</comment>
<dbReference type="GO" id="GO:0004497">
    <property type="term" value="F:monooxygenase activity"/>
    <property type="evidence" value="ECO:0007669"/>
    <property type="project" value="UniProtKB-KW"/>
</dbReference>
<dbReference type="OrthoDB" id="4759734at2"/>
<sequence length="376" mass="43175">MITAAQLSRPSAALPFYLSYGLIPLVWVAALAGGWWVLLPIAATWYLFSALDAVLGLNLENADPATPEGDLRWYKIITAAWVPLQFVNLYTLIWYVSGADLSALEKFGVFFGVGVMTGTVGINYSHELMHQKSRAERWLGDLLLAMVLYSHFRSEHLLVHHRYVGTPRDPVTARYNEGFHRFYPRVLRQSLASSFAAEKAMLARRGLPWHHLSNPFWRYWTMQALMLALALAVGGWAGLALFLVQAGVAIWQLELVNYVEHYGLTRKHLGNGQYEHVLPRHSWNAAHKASNWLLINLQRHSDHHYKPDRRFPLLQNHSEEDAPQLPYGYPVMTVAAMIPPLWKKVMNRRVRAWRKRYYPEITDWTPYNKGATPLPR</sequence>
<dbReference type="EMBL" id="FXYF01000005">
    <property type="protein sequence ID" value="SMX40702.1"/>
    <property type="molecule type" value="Genomic_DNA"/>
</dbReference>
<evidence type="ECO:0000256" key="8">
    <source>
        <dbReference type="ARBA" id="ARBA00023002"/>
    </source>
</evidence>
<evidence type="ECO:0000256" key="9">
    <source>
        <dbReference type="ARBA" id="ARBA00023004"/>
    </source>
</evidence>
<evidence type="ECO:0000256" key="6">
    <source>
        <dbReference type="ARBA" id="ARBA00022723"/>
    </source>
</evidence>
<proteinExistence type="inferred from homology"/>
<feature type="transmembrane region" description="Helical" evidence="12">
    <location>
        <begin position="12"/>
        <end position="37"/>
    </location>
</feature>
<organism evidence="14 15">
    <name type="scientific">Maliponia aquimaris</name>
    <dbReference type="NCBI Taxonomy" id="1673631"/>
    <lineage>
        <taxon>Bacteria</taxon>
        <taxon>Pseudomonadati</taxon>
        <taxon>Pseudomonadota</taxon>
        <taxon>Alphaproteobacteria</taxon>
        <taxon>Rhodobacterales</taxon>
        <taxon>Paracoccaceae</taxon>
        <taxon>Maliponia</taxon>
    </lineage>
</organism>
<dbReference type="CDD" id="cd03512">
    <property type="entry name" value="Alkane-hydroxylase"/>
    <property type="match status" value="1"/>
</dbReference>
<keyword evidence="11 12" id="KW-0472">Membrane</keyword>
<feature type="transmembrane region" description="Helical" evidence="12">
    <location>
        <begin position="107"/>
        <end position="124"/>
    </location>
</feature>
<keyword evidence="4" id="KW-0997">Cell inner membrane</keyword>
<evidence type="ECO:0000313" key="15">
    <source>
        <dbReference type="Proteomes" id="UP000207598"/>
    </source>
</evidence>
<evidence type="ECO:0000256" key="10">
    <source>
        <dbReference type="ARBA" id="ARBA00023033"/>
    </source>
</evidence>
<dbReference type="InterPro" id="IPR005804">
    <property type="entry name" value="FA_desaturase_dom"/>
</dbReference>
<dbReference type="RefSeq" id="WP_094021052.1">
    <property type="nucleotide sequence ID" value="NZ_FXYF01000005.1"/>
</dbReference>
<keyword evidence="5 12" id="KW-0812">Transmembrane</keyword>
<evidence type="ECO:0000256" key="12">
    <source>
        <dbReference type="SAM" id="Phobius"/>
    </source>
</evidence>
<evidence type="ECO:0000256" key="5">
    <source>
        <dbReference type="ARBA" id="ARBA00022692"/>
    </source>
</evidence>
<dbReference type="PANTHER" id="PTHR38674">
    <property type="entry name" value="ALKANE 1-MONOOXYGENASE 1"/>
    <property type="match status" value="1"/>
</dbReference>
<keyword evidence="9" id="KW-0408">Iron</keyword>
<feature type="domain" description="Fatty acid desaturase" evidence="13">
    <location>
        <begin position="109"/>
        <end position="333"/>
    </location>
</feature>
<feature type="transmembrane region" description="Helical" evidence="12">
    <location>
        <begin position="73"/>
        <end position="95"/>
    </location>
</feature>
<name>A0A238KF09_9RHOB</name>
<comment type="similarity">
    <text evidence="2">Belongs to the fatty acid desaturase type 1 family. AlkB subfamily.</text>
</comment>
<evidence type="ECO:0000313" key="14">
    <source>
        <dbReference type="EMBL" id="SMX40702.1"/>
    </source>
</evidence>
<dbReference type="GO" id="GO:0005886">
    <property type="term" value="C:plasma membrane"/>
    <property type="evidence" value="ECO:0007669"/>
    <property type="project" value="UniProtKB-SubCell"/>
</dbReference>
<evidence type="ECO:0000256" key="7">
    <source>
        <dbReference type="ARBA" id="ARBA00022989"/>
    </source>
</evidence>
<keyword evidence="6" id="KW-0479">Metal-binding</keyword>
<keyword evidence="7 12" id="KW-1133">Transmembrane helix</keyword>
<dbReference type="GO" id="GO:0046872">
    <property type="term" value="F:metal ion binding"/>
    <property type="evidence" value="ECO:0007669"/>
    <property type="project" value="UniProtKB-KW"/>
</dbReference>
<evidence type="ECO:0000256" key="3">
    <source>
        <dbReference type="ARBA" id="ARBA00022475"/>
    </source>
</evidence>
<accession>A0A238KF09</accession>
<evidence type="ECO:0000259" key="13">
    <source>
        <dbReference type="Pfam" id="PF00487"/>
    </source>
</evidence>
<dbReference type="PANTHER" id="PTHR38674:SF1">
    <property type="entry name" value="ALKANE 1-MONOOXYGENASE 1"/>
    <property type="match status" value="1"/>
</dbReference>
<evidence type="ECO:0000256" key="4">
    <source>
        <dbReference type="ARBA" id="ARBA00022519"/>
    </source>
</evidence>
<feature type="transmembrane region" description="Helical" evidence="12">
    <location>
        <begin position="43"/>
        <end position="61"/>
    </location>
</feature>
<dbReference type="EC" id="1.14.15.3" evidence="14"/>
<dbReference type="Proteomes" id="UP000207598">
    <property type="component" value="Unassembled WGS sequence"/>
</dbReference>
<feature type="transmembrane region" description="Helical" evidence="12">
    <location>
        <begin position="224"/>
        <end position="251"/>
    </location>
</feature>
<protein>
    <submittedName>
        <fullName evidence="14">Alkane 1-monooxygenase 2</fullName>
        <ecNumber evidence="14">1.14.15.3</ecNumber>
    </submittedName>
</protein>